<evidence type="ECO:0000313" key="2">
    <source>
        <dbReference type="EMBL" id="MFC3103966.1"/>
    </source>
</evidence>
<gene>
    <name evidence="2" type="ORF">ACFOSU_08680</name>
</gene>
<dbReference type="SFLD" id="SFLDG00179">
    <property type="entry name" value="mandelate_racemase"/>
    <property type="match status" value="1"/>
</dbReference>
<dbReference type="PANTHER" id="PTHR48080">
    <property type="entry name" value="D-GALACTONATE DEHYDRATASE-RELATED"/>
    <property type="match status" value="1"/>
</dbReference>
<reference evidence="3" key="1">
    <citation type="journal article" date="2019" name="Int. J. Syst. Evol. Microbiol.">
        <title>The Global Catalogue of Microorganisms (GCM) 10K type strain sequencing project: providing services to taxonomists for standard genome sequencing and annotation.</title>
        <authorList>
            <consortium name="The Broad Institute Genomics Platform"/>
            <consortium name="The Broad Institute Genome Sequencing Center for Infectious Disease"/>
            <person name="Wu L."/>
            <person name="Ma J."/>
        </authorList>
    </citation>
    <scope>NUCLEOTIDE SEQUENCE [LARGE SCALE GENOMIC DNA]</scope>
    <source>
        <strain evidence="3">KCTC 52640</strain>
    </source>
</reference>
<evidence type="ECO:0000259" key="1">
    <source>
        <dbReference type="SMART" id="SM00922"/>
    </source>
</evidence>
<dbReference type="SUPFAM" id="SSF51604">
    <property type="entry name" value="Enolase C-terminal domain-like"/>
    <property type="match status" value="1"/>
</dbReference>
<comment type="caution">
    <text evidence="2">The sequence shown here is derived from an EMBL/GenBank/DDBJ whole genome shotgun (WGS) entry which is preliminary data.</text>
</comment>
<evidence type="ECO:0000313" key="3">
    <source>
        <dbReference type="Proteomes" id="UP001595462"/>
    </source>
</evidence>
<feature type="domain" description="Mandelate racemase/muconate lactonizing enzyme C-terminal" evidence="1">
    <location>
        <begin position="162"/>
        <end position="259"/>
    </location>
</feature>
<dbReference type="Pfam" id="PF02746">
    <property type="entry name" value="MR_MLE_N"/>
    <property type="match status" value="1"/>
</dbReference>
<name>A0ABV7ER60_9GAMM</name>
<protein>
    <submittedName>
        <fullName evidence="2">Enolase C-terminal domain-like protein</fullName>
    </submittedName>
</protein>
<dbReference type="InterPro" id="IPR029065">
    <property type="entry name" value="Enolase_C-like"/>
</dbReference>
<dbReference type="InterPro" id="IPR029017">
    <property type="entry name" value="Enolase-like_N"/>
</dbReference>
<dbReference type="Proteomes" id="UP001595462">
    <property type="component" value="Unassembled WGS sequence"/>
</dbReference>
<dbReference type="InterPro" id="IPR013341">
    <property type="entry name" value="Mandelate_racemase_N_dom"/>
</dbReference>
<dbReference type="InterPro" id="IPR034611">
    <property type="entry name" value="D-tartrate_dehydratase"/>
</dbReference>
<dbReference type="EMBL" id="JBHRSS010000003">
    <property type="protein sequence ID" value="MFC3103966.1"/>
    <property type="molecule type" value="Genomic_DNA"/>
</dbReference>
<dbReference type="Gene3D" id="3.20.20.120">
    <property type="entry name" value="Enolase-like C-terminal domain"/>
    <property type="match status" value="1"/>
</dbReference>
<dbReference type="PANTHER" id="PTHR48080:SF5">
    <property type="entry name" value="D(-)-TARTRATE DEHYDRATASE"/>
    <property type="match status" value="1"/>
</dbReference>
<sequence length="392" mass="42965">MRIVEIRDAVAPIASPIRNAFIDFSKMTISVIAIVTDVIREGEPVIGYGFHSNGRYAQQGILRSRLIPRLLEAEPDTLLNDAGDNLDAHRVWARFMHNEKPGGHGDRAVAAGALDMAVWDVIAKIEGKPLWRLLSERYNDGRYDEQIMVYPGGGYYYPGKEISGLQDEMRGYDAAGYQVAKMKIGGADLETDLARITGALEVLGDGQRLAVDANGKFDLDTALAYARAIEPLNLFWYEEVGDPLDYALQAELAEHYPGAMATGENLFSTQDVCNLIRFGGMRADRDWIQADPALAYGLTEYLNLIEATEALGWPRRRLMPHGGHQLALSIAAGLQIGGTESYPAVFQPYGGFADDIPIVGGYTSLPDSPGIGMEHKPKMLAALREHLELEVG</sequence>
<dbReference type="SFLD" id="SFLDF00118">
    <property type="entry name" value="D-tartrate_dehydratase"/>
    <property type="match status" value="1"/>
</dbReference>
<dbReference type="InterPro" id="IPR036849">
    <property type="entry name" value="Enolase-like_C_sf"/>
</dbReference>
<dbReference type="Gene3D" id="3.30.390.10">
    <property type="entry name" value="Enolase-like, N-terminal domain"/>
    <property type="match status" value="1"/>
</dbReference>
<accession>A0ABV7ER60</accession>
<dbReference type="Pfam" id="PF13378">
    <property type="entry name" value="MR_MLE_C"/>
    <property type="match status" value="1"/>
</dbReference>
<dbReference type="SFLD" id="SFLDS00001">
    <property type="entry name" value="Enolase"/>
    <property type="match status" value="1"/>
</dbReference>
<proteinExistence type="predicted"/>
<dbReference type="SUPFAM" id="SSF54826">
    <property type="entry name" value="Enolase N-terminal domain-like"/>
    <property type="match status" value="1"/>
</dbReference>
<dbReference type="RefSeq" id="WP_380688498.1">
    <property type="nucleotide sequence ID" value="NZ_JBHRSS010000003.1"/>
</dbReference>
<dbReference type="SMART" id="SM00922">
    <property type="entry name" value="MR_MLE"/>
    <property type="match status" value="1"/>
</dbReference>
<dbReference type="InterPro" id="IPR013342">
    <property type="entry name" value="Mandelate_racemase_C"/>
</dbReference>
<organism evidence="2 3">
    <name type="scientific">Salinisphaera aquimarina</name>
    <dbReference type="NCBI Taxonomy" id="2094031"/>
    <lineage>
        <taxon>Bacteria</taxon>
        <taxon>Pseudomonadati</taxon>
        <taxon>Pseudomonadota</taxon>
        <taxon>Gammaproteobacteria</taxon>
        <taxon>Salinisphaerales</taxon>
        <taxon>Salinisphaeraceae</taxon>
        <taxon>Salinisphaera</taxon>
    </lineage>
</organism>
<dbReference type="InterPro" id="IPR034593">
    <property type="entry name" value="DgoD-like"/>
</dbReference>
<keyword evidence="3" id="KW-1185">Reference proteome</keyword>